<evidence type="ECO:0000259" key="10">
    <source>
        <dbReference type="SMART" id="SM00968"/>
    </source>
</evidence>
<evidence type="ECO:0000256" key="2">
    <source>
        <dbReference type="ARBA" id="ARBA00005917"/>
    </source>
</evidence>
<evidence type="ECO:0000256" key="5">
    <source>
        <dbReference type="ARBA" id="ARBA00023054"/>
    </source>
</evidence>
<keyword evidence="12" id="KW-1185">Reference proteome</keyword>
<dbReference type="SUPFAM" id="SSF75553">
    <property type="entry name" value="Smc hinge domain"/>
    <property type="match status" value="1"/>
</dbReference>
<dbReference type="InterPro" id="IPR041741">
    <property type="entry name" value="SMC3_ABC_euk"/>
</dbReference>
<keyword evidence="6 8" id="KW-0539">Nucleus</keyword>
<evidence type="ECO:0000313" key="12">
    <source>
        <dbReference type="Proteomes" id="UP000807353"/>
    </source>
</evidence>
<evidence type="ECO:0000256" key="4">
    <source>
        <dbReference type="ARBA" id="ARBA00022776"/>
    </source>
</evidence>
<dbReference type="PANTHER" id="PTHR43977">
    <property type="entry name" value="STRUCTURAL MAINTENANCE OF CHROMOSOMES PROTEIN 3"/>
    <property type="match status" value="1"/>
</dbReference>
<evidence type="ECO:0000256" key="3">
    <source>
        <dbReference type="ARBA" id="ARBA00022618"/>
    </source>
</evidence>
<proteinExistence type="inferred from homology"/>
<evidence type="ECO:0000256" key="1">
    <source>
        <dbReference type="ARBA" id="ARBA00004123"/>
    </source>
</evidence>
<comment type="caution">
    <text evidence="11">The sequence shown here is derived from an EMBL/GenBank/DDBJ whole genome shotgun (WGS) entry which is preliminary data.</text>
</comment>
<keyword evidence="4" id="KW-0498">Mitosis</keyword>
<dbReference type="OrthoDB" id="431497at2759"/>
<gene>
    <name evidence="11" type="ORF">BDZ94DRAFT_1246189</name>
</gene>
<dbReference type="Gene3D" id="1.10.287.1490">
    <property type="match status" value="1"/>
</dbReference>
<keyword evidence="7" id="KW-0131">Cell cycle</keyword>
<dbReference type="InterPro" id="IPR027417">
    <property type="entry name" value="P-loop_NTPase"/>
</dbReference>
<dbReference type="GO" id="GO:0051276">
    <property type="term" value="P:chromosome organization"/>
    <property type="evidence" value="ECO:0007669"/>
    <property type="project" value="InterPro"/>
</dbReference>
<dbReference type="CDD" id="cd03272">
    <property type="entry name" value="ABC_SMC3_euk"/>
    <property type="match status" value="1"/>
</dbReference>
<dbReference type="GO" id="GO:0005694">
    <property type="term" value="C:chromosome"/>
    <property type="evidence" value="ECO:0007669"/>
    <property type="project" value="InterPro"/>
</dbReference>
<feature type="coiled-coil region" evidence="9">
    <location>
        <begin position="187"/>
        <end position="281"/>
    </location>
</feature>
<name>A0A9P5YHI9_9AGAR</name>
<accession>A0A9P5YHI9</accession>
<dbReference type="FunFam" id="3.40.50.300:FF:000370">
    <property type="entry name" value="Structural maintenance of chromosomes 3"/>
    <property type="match status" value="1"/>
</dbReference>
<evidence type="ECO:0000256" key="7">
    <source>
        <dbReference type="ARBA" id="ARBA00023306"/>
    </source>
</evidence>
<dbReference type="Gene3D" id="1.20.1060.20">
    <property type="match status" value="1"/>
</dbReference>
<feature type="coiled-coil region" evidence="9">
    <location>
        <begin position="856"/>
        <end position="911"/>
    </location>
</feature>
<dbReference type="Proteomes" id="UP000807353">
    <property type="component" value="Unassembled WGS sequence"/>
</dbReference>
<feature type="domain" description="SMC hinge" evidence="10">
    <location>
        <begin position="523"/>
        <end position="636"/>
    </location>
</feature>
<dbReference type="GO" id="GO:0016887">
    <property type="term" value="F:ATP hydrolysis activity"/>
    <property type="evidence" value="ECO:0007669"/>
    <property type="project" value="InterPro"/>
</dbReference>
<dbReference type="InterPro" id="IPR024704">
    <property type="entry name" value="SMC"/>
</dbReference>
<dbReference type="Gene3D" id="3.40.50.300">
    <property type="entry name" value="P-loop containing nucleotide triphosphate hydrolases"/>
    <property type="match status" value="2"/>
</dbReference>
<evidence type="ECO:0000256" key="8">
    <source>
        <dbReference type="PIRNR" id="PIRNR005719"/>
    </source>
</evidence>
<dbReference type="InterPro" id="IPR010935">
    <property type="entry name" value="SMC_hinge"/>
</dbReference>
<sequence length="1204" mass="137414">MYIKTLTVQGFKSYRDQTQIEPFSPRHNVVVGRNGSGKSNFFAAIRFVLSDAYTSMSREERQALLHEGVSVTTTLSAYVEIVFDNSDNRFPTGHEELILRRTIGLKKDEYSLDKKSASKADVMNLLESAGFSKSNPYYIVPQGRITALTNAKDHERLALLKEVAGTKVYEQRRSESLRIMAETDAKRTKINELLEYIESRLTELEEEKEELKEFQDKDKERRCLEYALYQRELEEVGEALEEIEEDRRADVHGANVRREKFNEREKEIQDLEKAISEAKHNLKTVALGRKDAQAELTDFIRTRTELECTIEDLRAADESADGRREELERELAQVEEKIAGKEEILQDITPKWEAQRALEATEKRKLDEANARLASLFAKQGRATKFRNREDRDSFLKGEIASMKAFKKTQGTALEATRAELAATQKGMEEIDAQIAGVHSKIEDGKKRVKDLSEQTVGLKDQHGEFVERRKDLWREDTKLDSLVGRAGDELRTAERALAGMMDKDTGTGLRAVDKIAERYGLEGVYGPLYRLFEVIDPKFNIAVELTAGNSLFHVVVDTDETASKVLDIMIKEKTGRVTFMPLNRLKPKNPPAPNAQDAEPLIDKLRFDNIYEKAFQQVFGKTCVCRDLTIAAAYVKSHGINTITLDGDKVDRKGALTGGYHDIRRSRIEAIKSVTTWRGKFETEDKRSKEVKASILKLEQEITQVTGRMAVLTGQQNQTRDSRDRLYDEGNTLTREKEKLKGRIMTLESDLYDLETELNGIEPKLSAFSKELSTPLTRGLTDEEEALIAHLSKEVERRRKEMVEISKTKNELEGRKNTIDIELNERLRRRRDDLQSKTDALGEPDNGDSSAAEALELKARELKSLNNSISTLTKKAQAMEKESDDLTNEIQELRTNLEKIQNQQTEDSRNISRQQKTTERYLAKKQMLLGRKDECNRNIRDLGVLPEEAFEKYISDKLDKLVKKLHNVNEGLKKFAHVNKKAFEQYSNFTKQRDQLLQRREDLDKSATSIEELVEVLDQRKDEAIERTFKQVASNFEEVFEKLVPAGRGRLIIQRRIDQDEGVDEDLDETQQSTIDNYTGVSIKVSFNSKVDEGLRIQQLSGGQKSLVALATVFAIQKCDPAPFYLFDEIDANLDAQYRTAVASMIQSLASTAQFITTTFRPEMLVTADKFYGVLFNNQKVSSIRAIKREEAQEFVDQEAQAQ</sequence>
<dbReference type="InterPro" id="IPR036277">
    <property type="entry name" value="SMC_hinge_sf"/>
</dbReference>
<reference evidence="11" key="1">
    <citation type="submission" date="2020-11" db="EMBL/GenBank/DDBJ databases">
        <authorList>
            <consortium name="DOE Joint Genome Institute"/>
            <person name="Ahrendt S."/>
            <person name="Riley R."/>
            <person name="Andreopoulos W."/>
            <person name="Labutti K."/>
            <person name="Pangilinan J."/>
            <person name="Ruiz-Duenas F.J."/>
            <person name="Barrasa J.M."/>
            <person name="Sanchez-Garcia M."/>
            <person name="Camarero S."/>
            <person name="Miyauchi S."/>
            <person name="Serrano A."/>
            <person name="Linde D."/>
            <person name="Babiker R."/>
            <person name="Drula E."/>
            <person name="Ayuso-Fernandez I."/>
            <person name="Pacheco R."/>
            <person name="Padilla G."/>
            <person name="Ferreira P."/>
            <person name="Barriuso J."/>
            <person name="Kellner H."/>
            <person name="Castanera R."/>
            <person name="Alfaro M."/>
            <person name="Ramirez L."/>
            <person name="Pisabarro A.G."/>
            <person name="Kuo A."/>
            <person name="Tritt A."/>
            <person name="Lipzen A."/>
            <person name="He G."/>
            <person name="Yan M."/>
            <person name="Ng V."/>
            <person name="Cullen D."/>
            <person name="Martin F."/>
            <person name="Rosso M.-N."/>
            <person name="Henrissat B."/>
            <person name="Hibbett D."/>
            <person name="Martinez A.T."/>
            <person name="Grigoriev I.V."/>
        </authorList>
    </citation>
    <scope>NUCLEOTIDE SEQUENCE</scope>
    <source>
        <strain evidence="11">CBS 247.69</strain>
    </source>
</reference>
<evidence type="ECO:0000313" key="11">
    <source>
        <dbReference type="EMBL" id="KAF9468750.1"/>
    </source>
</evidence>
<evidence type="ECO:0000256" key="6">
    <source>
        <dbReference type="ARBA" id="ARBA00023242"/>
    </source>
</evidence>
<keyword evidence="3" id="KW-0132">Cell division</keyword>
<dbReference type="AlphaFoldDB" id="A0A9P5YHI9"/>
<dbReference type="GO" id="GO:0051301">
    <property type="term" value="P:cell division"/>
    <property type="evidence" value="ECO:0007669"/>
    <property type="project" value="UniProtKB-KW"/>
</dbReference>
<dbReference type="InterPro" id="IPR003395">
    <property type="entry name" value="RecF/RecN/SMC_N"/>
</dbReference>
<dbReference type="GO" id="GO:0007059">
    <property type="term" value="P:chromosome segregation"/>
    <property type="evidence" value="ECO:0007669"/>
    <property type="project" value="UniProtKB-ARBA"/>
</dbReference>
<dbReference type="EMBL" id="MU150232">
    <property type="protein sequence ID" value="KAF9468750.1"/>
    <property type="molecule type" value="Genomic_DNA"/>
</dbReference>
<dbReference type="GO" id="GO:0005634">
    <property type="term" value="C:nucleus"/>
    <property type="evidence" value="ECO:0007669"/>
    <property type="project" value="UniProtKB-SubCell"/>
</dbReference>
<protein>
    <recommendedName>
        <fullName evidence="8">Structural maintenance of chromosomes protein</fullName>
    </recommendedName>
</protein>
<dbReference type="Pfam" id="PF02463">
    <property type="entry name" value="SMC_N"/>
    <property type="match status" value="1"/>
</dbReference>
<organism evidence="11 12">
    <name type="scientific">Collybia nuda</name>
    <dbReference type="NCBI Taxonomy" id="64659"/>
    <lineage>
        <taxon>Eukaryota</taxon>
        <taxon>Fungi</taxon>
        <taxon>Dikarya</taxon>
        <taxon>Basidiomycota</taxon>
        <taxon>Agaricomycotina</taxon>
        <taxon>Agaricomycetes</taxon>
        <taxon>Agaricomycetidae</taxon>
        <taxon>Agaricales</taxon>
        <taxon>Tricholomatineae</taxon>
        <taxon>Clitocybaceae</taxon>
        <taxon>Collybia</taxon>
    </lineage>
</organism>
<dbReference type="PIRSF" id="PIRSF005719">
    <property type="entry name" value="SMC"/>
    <property type="match status" value="1"/>
</dbReference>
<dbReference type="SMART" id="SM00968">
    <property type="entry name" value="SMC_hinge"/>
    <property type="match status" value="1"/>
</dbReference>
<evidence type="ECO:0000256" key="9">
    <source>
        <dbReference type="SAM" id="Coils"/>
    </source>
</evidence>
<dbReference type="SUPFAM" id="SSF52540">
    <property type="entry name" value="P-loop containing nucleoside triphosphate hydrolases"/>
    <property type="match status" value="1"/>
</dbReference>
<feature type="coiled-coil region" evidence="9">
    <location>
        <begin position="310"/>
        <end position="344"/>
    </location>
</feature>
<comment type="similarity">
    <text evidence="2">Belongs to the SMC family. SMC3 subfamily.</text>
</comment>
<dbReference type="GO" id="GO:0005524">
    <property type="term" value="F:ATP binding"/>
    <property type="evidence" value="ECO:0007669"/>
    <property type="project" value="InterPro"/>
</dbReference>
<dbReference type="Gene3D" id="3.30.70.1620">
    <property type="match status" value="1"/>
</dbReference>
<dbReference type="FunFam" id="3.40.50.300:FF:000424">
    <property type="entry name" value="Structural maintenance of chromosomes 3"/>
    <property type="match status" value="1"/>
</dbReference>
<dbReference type="Pfam" id="PF06470">
    <property type="entry name" value="SMC_hinge"/>
    <property type="match status" value="1"/>
</dbReference>
<keyword evidence="5 9" id="KW-0175">Coiled coil</keyword>
<comment type="subcellular location">
    <subcellularLocation>
        <location evidence="1 8">Nucleus</location>
    </subcellularLocation>
</comment>